<evidence type="ECO:0000256" key="1">
    <source>
        <dbReference type="ARBA" id="ARBA00010838"/>
    </source>
</evidence>
<keyword evidence="3" id="KW-0326">Glycosidase</keyword>
<evidence type="ECO:0000313" key="6">
    <source>
        <dbReference type="EMBL" id="NBC35943.1"/>
    </source>
</evidence>
<proteinExistence type="inferred from homology"/>
<dbReference type="Gene3D" id="3.20.20.80">
    <property type="entry name" value="Glycosidases"/>
    <property type="match status" value="1"/>
</dbReference>
<gene>
    <name evidence="6" type="ORF">GTZ99_05170</name>
</gene>
<feature type="chain" id="PRO_5045460419" evidence="5">
    <location>
        <begin position="27"/>
        <end position="450"/>
    </location>
</feature>
<evidence type="ECO:0000256" key="3">
    <source>
        <dbReference type="ARBA" id="ARBA00023295"/>
    </source>
</evidence>
<dbReference type="InterPro" id="IPR001360">
    <property type="entry name" value="Glyco_hydro_1"/>
</dbReference>
<keyword evidence="2" id="KW-0378">Hydrolase</keyword>
<dbReference type="PROSITE" id="PS51318">
    <property type="entry name" value="TAT"/>
    <property type="match status" value="1"/>
</dbReference>
<keyword evidence="7" id="KW-1185">Reference proteome</keyword>
<evidence type="ECO:0000256" key="2">
    <source>
        <dbReference type="ARBA" id="ARBA00022801"/>
    </source>
</evidence>
<evidence type="ECO:0000313" key="7">
    <source>
        <dbReference type="Proteomes" id="UP000753724"/>
    </source>
</evidence>
<sequence length="450" mass="49095">MTSDRRQFLTGAVTAGAMAAATPAQAARKIAPKPVNPAFPKGFLWGAATAAYQVEGNNVASDIWLLERTTPTVYAEPSGDAANSFLLWERDLDLVKSLGLNSYRFSLEWARIEPEQGQFSIAMLDHYKAMIAGCHARGLTPVVTFNHFTTPRWFAALGGWHGNDAPALFARYCDRAARHLADGITYATTLNEPNLSGKLGELLPGDLLGADKAMVEAAAKALGVPIYQPGNPLYTPDGARTQRHLLEGHRLGRAAIKAVRGDLPVGVSLAMLDEQAAPDLPRGKVSLQAKMREHYYGEWLRLAKDSCDFLGIQNYERSVWDDKGKRPNPPGAVTNTMGAEVYPPSLAGVARYAHAQTGLPIMVTEHGVGSEHDEIRANLIPAALTELKRAMDDGVPVLGYLHWSLVDNFEWVFGYRIRFGLCELNRQTFERKPKPSAAVLGRIARANALT</sequence>
<dbReference type="Pfam" id="PF00232">
    <property type="entry name" value="Glyco_hydro_1"/>
    <property type="match status" value="2"/>
</dbReference>
<accession>A0ABW9XBQ1</accession>
<keyword evidence="5" id="KW-0732">Signal</keyword>
<dbReference type="InterPro" id="IPR017853">
    <property type="entry name" value="GH"/>
</dbReference>
<reference evidence="7" key="1">
    <citation type="submission" date="2020-01" db="EMBL/GenBank/DDBJ databases">
        <title>Sphingomonas sp. strain CSW-10.</title>
        <authorList>
            <person name="Chen W.-M."/>
        </authorList>
    </citation>
    <scope>NUCLEOTIDE SEQUENCE [LARGE SCALE GENOMIC DNA]</scope>
    <source>
        <strain evidence="7">FSY-8</strain>
    </source>
</reference>
<dbReference type="PANTHER" id="PTHR10353:SF36">
    <property type="entry name" value="LP05116P"/>
    <property type="match status" value="1"/>
</dbReference>
<dbReference type="PRINTS" id="PR00131">
    <property type="entry name" value="GLHYDRLASE1"/>
</dbReference>
<protein>
    <submittedName>
        <fullName evidence="6">Family 1 glycosylhydrolase</fullName>
    </submittedName>
</protein>
<evidence type="ECO:0000256" key="5">
    <source>
        <dbReference type="SAM" id="SignalP"/>
    </source>
</evidence>
<dbReference type="SUPFAM" id="SSF51445">
    <property type="entry name" value="(Trans)glycosidases"/>
    <property type="match status" value="1"/>
</dbReference>
<comment type="caution">
    <text evidence="6">The sequence shown here is derived from an EMBL/GenBank/DDBJ whole genome shotgun (WGS) entry which is preliminary data.</text>
</comment>
<evidence type="ECO:0000256" key="4">
    <source>
        <dbReference type="RuleBase" id="RU003690"/>
    </source>
</evidence>
<organism evidence="6 7">
    <name type="scientific">Novosphingobium ovatum</name>
    <dbReference type="NCBI Taxonomy" id="1908523"/>
    <lineage>
        <taxon>Bacteria</taxon>
        <taxon>Pseudomonadati</taxon>
        <taxon>Pseudomonadota</taxon>
        <taxon>Alphaproteobacteria</taxon>
        <taxon>Sphingomonadales</taxon>
        <taxon>Sphingomonadaceae</taxon>
        <taxon>Novosphingobium</taxon>
    </lineage>
</organism>
<dbReference type="Proteomes" id="UP000753724">
    <property type="component" value="Unassembled WGS sequence"/>
</dbReference>
<dbReference type="RefSeq" id="WP_161717226.1">
    <property type="nucleotide sequence ID" value="NZ_JAAAPO010000002.1"/>
</dbReference>
<dbReference type="PANTHER" id="PTHR10353">
    <property type="entry name" value="GLYCOSYL HYDROLASE"/>
    <property type="match status" value="1"/>
</dbReference>
<name>A0ABW9XBQ1_9SPHN</name>
<dbReference type="EMBL" id="JAAAPO010000002">
    <property type="protein sequence ID" value="NBC35943.1"/>
    <property type="molecule type" value="Genomic_DNA"/>
</dbReference>
<feature type="signal peptide" evidence="5">
    <location>
        <begin position="1"/>
        <end position="26"/>
    </location>
</feature>
<dbReference type="InterPro" id="IPR006311">
    <property type="entry name" value="TAT_signal"/>
</dbReference>
<comment type="similarity">
    <text evidence="1 4">Belongs to the glycosyl hydrolase 1 family.</text>
</comment>